<reference evidence="4" key="1">
    <citation type="submission" date="2023-10" db="EMBL/GenBank/DDBJ databases">
        <title>Genome assembly of Pristionchus species.</title>
        <authorList>
            <person name="Yoshida K."/>
            <person name="Sommer R.J."/>
        </authorList>
    </citation>
    <scope>NUCLEOTIDE SEQUENCE</scope>
    <source>
        <strain evidence="4">RS0144</strain>
    </source>
</reference>
<organism evidence="4 5">
    <name type="scientific">Pristionchus entomophagus</name>
    <dbReference type="NCBI Taxonomy" id="358040"/>
    <lineage>
        <taxon>Eukaryota</taxon>
        <taxon>Metazoa</taxon>
        <taxon>Ecdysozoa</taxon>
        <taxon>Nematoda</taxon>
        <taxon>Chromadorea</taxon>
        <taxon>Rhabditida</taxon>
        <taxon>Rhabditina</taxon>
        <taxon>Diplogasteromorpha</taxon>
        <taxon>Diplogasteroidea</taxon>
        <taxon>Neodiplogasteridae</taxon>
        <taxon>Pristionchus</taxon>
    </lineage>
</organism>
<evidence type="ECO:0000256" key="2">
    <source>
        <dbReference type="ARBA" id="ARBA00022840"/>
    </source>
</evidence>
<dbReference type="EMBL" id="BTSX01000002">
    <property type="protein sequence ID" value="GMS86431.1"/>
    <property type="molecule type" value="Genomic_DNA"/>
</dbReference>
<dbReference type="PROSITE" id="PS50011">
    <property type="entry name" value="PROTEIN_KINASE_DOM"/>
    <property type="match status" value="1"/>
</dbReference>
<dbReference type="Gene3D" id="3.30.200.20">
    <property type="entry name" value="Phosphorylase Kinase, domain 1"/>
    <property type="match status" value="1"/>
</dbReference>
<gene>
    <name evidence="4" type="ORF">PENTCL1PPCAC_8606</name>
</gene>
<feature type="domain" description="Protein kinase" evidence="3">
    <location>
        <begin position="1"/>
        <end position="134"/>
    </location>
</feature>
<dbReference type="InterPro" id="IPR000719">
    <property type="entry name" value="Prot_kinase_dom"/>
</dbReference>
<evidence type="ECO:0000313" key="5">
    <source>
        <dbReference type="Proteomes" id="UP001432027"/>
    </source>
</evidence>
<comment type="caution">
    <text evidence="4">The sequence shown here is derived from an EMBL/GenBank/DDBJ whole genome shotgun (WGS) entry which is preliminary data.</text>
</comment>
<proteinExistence type="predicted"/>
<dbReference type="Pfam" id="PF00069">
    <property type="entry name" value="Pkinase"/>
    <property type="match status" value="1"/>
</dbReference>
<dbReference type="AlphaFoldDB" id="A0AAV5STD8"/>
<dbReference type="Gene3D" id="1.10.510.10">
    <property type="entry name" value="Transferase(Phosphotransferase) domain 1"/>
    <property type="match status" value="1"/>
</dbReference>
<evidence type="ECO:0000259" key="3">
    <source>
        <dbReference type="PROSITE" id="PS50011"/>
    </source>
</evidence>
<keyword evidence="1" id="KW-0547">Nucleotide-binding</keyword>
<feature type="non-terminal residue" evidence="4">
    <location>
        <position position="1"/>
    </location>
</feature>
<keyword evidence="5" id="KW-1185">Reference proteome</keyword>
<dbReference type="GO" id="GO:0004672">
    <property type="term" value="F:protein kinase activity"/>
    <property type="evidence" value="ECO:0007669"/>
    <property type="project" value="InterPro"/>
</dbReference>
<name>A0AAV5STD8_9BILA</name>
<accession>A0AAV5STD8</accession>
<dbReference type="Proteomes" id="UP001432027">
    <property type="component" value="Unassembled WGS sequence"/>
</dbReference>
<dbReference type="InterPro" id="IPR050117">
    <property type="entry name" value="MAPK"/>
</dbReference>
<evidence type="ECO:0000256" key="1">
    <source>
        <dbReference type="ARBA" id="ARBA00022741"/>
    </source>
</evidence>
<keyword evidence="2" id="KW-0067">ATP-binding</keyword>
<sequence length="134" mass="15353">LRKFDSKMGLPSIIVKRFHNTFERNGSAKLIFRELNLLNGMRHQNVVRLKAMYTIDKTPKKLKHMYAITLYCGDPLSDVIGVGEYTMSNVKRWTAELLSALQYINLLDIAHRNLNPDNMCIRNGKLTLIGFGKA</sequence>
<dbReference type="SUPFAM" id="SSF56112">
    <property type="entry name" value="Protein kinase-like (PK-like)"/>
    <property type="match status" value="1"/>
</dbReference>
<protein>
    <recommendedName>
        <fullName evidence="3">Protein kinase domain-containing protein</fullName>
    </recommendedName>
</protein>
<dbReference type="GO" id="GO:0005524">
    <property type="term" value="F:ATP binding"/>
    <property type="evidence" value="ECO:0007669"/>
    <property type="project" value="UniProtKB-KW"/>
</dbReference>
<evidence type="ECO:0000313" key="4">
    <source>
        <dbReference type="EMBL" id="GMS86431.1"/>
    </source>
</evidence>
<dbReference type="PANTHER" id="PTHR24055">
    <property type="entry name" value="MITOGEN-ACTIVATED PROTEIN KINASE"/>
    <property type="match status" value="1"/>
</dbReference>
<dbReference type="InterPro" id="IPR011009">
    <property type="entry name" value="Kinase-like_dom_sf"/>
</dbReference>